<name>A0A1A9N9T0_9BURK</name>
<evidence type="ECO:0000313" key="1">
    <source>
        <dbReference type="EMBL" id="OAJ55376.1"/>
    </source>
</evidence>
<sequence>MHGIMRWDYREALRPTGAKVSRTYLGMTTTLTSFLGPVEHNREIGQLDALLKARGAVNADIDVLHHIPPLVVAVIEAVFRIG</sequence>
<comment type="caution">
    <text evidence="2">The sequence shown here is derived from an EMBL/GenBank/DDBJ whole genome shotgun (WGS) entry which is preliminary data.</text>
</comment>
<evidence type="ECO:0000313" key="2">
    <source>
        <dbReference type="EMBL" id="OAJ61364.1"/>
    </source>
</evidence>
<evidence type="ECO:0000313" key="4">
    <source>
        <dbReference type="Proteomes" id="UP000078116"/>
    </source>
</evidence>
<dbReference type="EMBL" id="LXKA01000220">
    <property type="protein sequence ID" value="OAJ61364.1"/>
    <property type="molecule type" value="Genomic_DNA"/>
</dbReference>
<gene>
    <name evidence="1" type="ORF">A6V36_35285</name>
    <name evidence="2" type="ORF">A6V37_25475</name>
</gene>
<dbReference type="Proteomes" id="UP000077961">
    <property type="component" value="Unassembled WGS sequence"/>
</dbReference>
<reference evidence="3 4" key="1">
    <citation type="submission" date="2016-04" db="EMBL/GenBank/DDBJ databases">
        <title>Reclassification of Paraburkholderia panaciterrae (Farh et al. 2015) Dobritsa &amp; Samadpour 2016 as a later homotypic synonym of Paraburkholderia ginsengiterrae (Farh et al. 2015) Dobritsa &amp; Samadpour 2016.</title>
        <authorList>
            <person name="Dobritsa A.P."/>
            <person name="Kutumbaka K."/>
            <person name="Samadpour M."/>
        </authorList>
    </citation>
    <scope>NUCLEOTIDE SEQUENCE [LARGE SCALE GENOMIC DNA]</scope>
    <source>
        <strain evidence="2 4">DCY85</strain>
        <strain evidence="1 3">DCY85-1</strain>
    </source>
</reference>
<dbReference type="EMBL" id="LXJZ01000194">
    <property type="protein sequence ID" value="OAJ55376.1"/>
    <property type="molecule type" value="Genomic_DNA"/>
</dbReference>
<keyword evidence="3" id="KW-1185">Reference proteome</keyword>
<evidence type="ECO:0000313" key="3">
    <source>
        <dbReference type="Proteomes" id="UP000077961"/>
    </source>
</evidence>
<protein>
    <submittedName>
        <fullName evidence="2">Uncharacterized protein</fullName>
    </submittedName>
</protein>
<organism evidence="2 4">
    <name type="scientific">Paraburkholderia ginsengiterrae</name>
    <dbReference type="NCBI Taxonomy" id="1462993"/>
    <lineage>
        <taxon>Bacteria</taxon>
        <taxon>Pseudomonadati</taxon>
        <taxon>Pseudomonadota</taxon>
        <taxon>Betaproteobacteria</taxon>
        <taxon>Burkholderiales</taxon>
        <taxon>Burkholderiaceae</taxon>
        <taxon>Paraburkholderia</taxon>
    </lineage>
</organism>
<accession>A0A1A9N9T0</accession>
<dbReference type="Proteomes" id="UP000078116">
    <property type="component" value="Unassembled WGS sequence"/>
</dbReference>
<proteinExistence type="predicted"/>
<dbReference type="AlphaFoldDB" id="A0A1A9N9T0"/>